<evidence type="ECO:0000313" key="3">
    <source>
        <dbReference type="Proteomes" id="UP000219993"/>
    </source>
</evidence>
<dbReference type="InterPro" id="IPR027383">
    <property type="entry name" value="Znf_put"/>
</dbReference>
<dbReference type="EMBL" id="CP021435">
    <property type="protein sequence ID" value="ATJ83927.1"/>
    <property type="molecule type" value="Genomic_DNA"/>
</dbReference>
<protein>
    <recommendedName>
        <fullName evidence="1">Putative zinc-finger domain-containing protein</fullName>
    </recommendedName>
</protein>
<dbReference type="AlphaFoldDB" id="A0A291PAM4"/>
<evidence type="ECO:0000259" key="1">
    <source>
        <dbReference type="Pfam" id="PF13490"/>
    </source>
</evidence>
<dbReference type="RefSeq" id="WP_097790188.1">
    <property type="nucleotide sequence ID" value="NZ_BAAADT010000066.1"/>
</dbReference>
<gene>
    <name evidence="2" type="ORF">BEI_2940</name>
</gene>
<dbReference type="KEGG" id="hbe:BEI_2940"/>
<organism evidence="2 3">
    <name type="scientific">Halomonas beimenensis</name>
    <dbReference type="NCBI Taxonomy" id="475662"/>
    <lineage>
        <taxon>Bacteria</taxon>
        <taxon>Pseudomonadati</taxon>
        <taxon>Pseudomonadota</taxon>
        <taxon>Gammaproteobacteria</taxon>
        <taxon>Oceanospirillales</taxon>
        <taxon>Halomonadaceae</taxon>
        <taxon>Halomonas</taxon>
    </lineage>
</organism>
<dbReference type="OrthoDB" id="8374021at2"/>
<dbReference type="Pfam" id="PF13490">
    <property type="entry name" value="zf-HC2"/>
    <property type="match status" value="1"/>
</dbReference>
<feature type="domain" description="Putative zinc-finger" evidence="1">
    <location>
        <begin position="4"/>
        <end position="38"/>
    </location>
</feature>
<name>A0A291PAM4_9GAMM</name>
<evidence type="ECO:0000313" key="2">
    <source>
        <dbReference type="EMBL" id="ATJ83927.1"/>
    </source>
</evidence>
<dbReference type="Proteomes" id="UP000219993">
    <property type="component" value="Chromosome"/>
</dbReference>
<keyword evidence="3" id="KW-1185">Reference proteome</keyword>
<reference evidence="2 3" key="1">
    <citation type="journal article" date="2017" name="Sci. Rep.">
        <title>Revealing the Saline Adaptation Strategies of the Halophilic Bacterium Halomonas beimenensis through High-throughput Omics and Transposon Mutagenesis Approaches.</title>
        <authorList>
            <person name="Chen Y.H."/>
            <person name="Lin S.S."/>
            <person name="Shyu Y.T."/>
        </authorList>
    </citation>
    <scope>NUCLEOTIDE SEQUENCE [LARGE SCALE GENOMIC DNA]</scope>
    <source>
        <strain evidence="2 3">NTU-111</strain>
    </source>
</reference>
<accession>A0A291PAM4</accession>
<sequence>MMMCKEATRLMSLKRDRRLTFQERLSLRLHLAMCGACRQCDRQFALLHRVGEHYAIGEDDAPDDDRER</sequence>
<proteinExistence type="predicted"/>